<keyword evidence="10 14" id="KW-0505">Motor protein</keyword>
<reference evidence="19" key="3">
    <citation type="submission" date="2014-09" db="EMBL/GenBank/DDBJ databases">
        <authorList>
            <person name="Magalhaes I.L.F."/>
            <person name="Oliveira U."/>
            <person name="Santos F.R."/>
            <person name="Vidigal T.H.D.A."/>
            <person name="Brescovit A.D."/>
            <person name="Santos A.J."/>
        </authorList>
    </citation>
    <scope>NUCLEOTIDE SEQUENCE</scope>
</reference>
<reference evidence="18" key="2">
    <citation type="submission" date="2014-07" db="EMBL/GenBank/DDBJ databases">
        <authorList>
            <person name="Hull J."/>
        </authorList>
    </citation>
    <scope>NUCLEOTIDE SEQUENCE</scope>
</reference>
<dbReference type="GO" id="GO:0005524">
    <property type="term" value="F:ATP binding"/>
    <property type="evidence" value="ECO:0007669"/>
    <property type="project" value="UniProtKB-UniRule"/>
</dbReference>
<evidence type="ECO:0000256" key="12">
    <source>
        <dbReference type="ARBA" id="ARBA00023306"/>
    </source>
</evidence>
<evidence type="ECO:0000256" key="3">
    <source>
        <dbReference type="ARBA" id="ARBA00022618"/>
    </source>
</evidence>
<evidence type="ECO:0000313" key="19">
    <source>
        <dbReference type="EMBL" id="JAG51265.1"/>
    </source>
</evidence>
<evidence type="ECO:0000256" key="11">
    <source>
        <dbReference type="ARBA" id="ARBA00023212"/>
    </source>
</evidence>
<dbReference type="Pfam" id="PF00225">
    <property type="entry name" value="Kinesin"/>
    <property type="match status" value="1"/>
</dbReference>
<keyword evidence="11" id="KW-0206">Cytoskeleton</keyword>
<keyword evidence="4 15" id="KW-0493">Microtubule</keyword>
<evidence type="ECO:0000256" key="6">
    <source>
        <dbReference type="ARBA" id="ARBA00022776"/>
    </source>
</evidence>
<feature type="binding site" evidence="14">
    <location>
        <begin position="337"/>
        <end position="344"/>
    </location>
    <ligand>
        <name>ATP</name>
        <dbReference type="ChEBI" id="CHEBI:30616"/>
    </ligand>
</feature>
<evidence type="ECO:0000256" key="2">
    <source>
        <dbReference type="ARBA" id="ARBA00022490"/>
    </source>
</evidence>
<dbReference type="GO" id="GO:0008017">
    <property type="term" value="F:microtubule binding"/>
    <property type="evidence" value="ECO:0007669"/>
    <property type="project" value="InterPro"/>
</dbReference>
<dbReference type="GO" id="GO:0007059">
    <property type="term" value="P:chromosome segregation"/>
    <property type="evidence" value="ECO:0007669"/>
    <property type="project" value="UniProtKB-KW"/>
</dbReference>
<dbReference type="InterPro" id="IPR001752">
    <property type="entry name" value="Kinesin_motor_dom"/>
</dbReference>
<evidence type="ECO:0000313" key="18">
    <source>
        <dbReference type="EMBL" id="JAG20493.1"/>
    </source>
</evidence>
<dbReference type="SMART" id="SM00129">
    <property type="entry name" value="KISc"/>
    <property type="match status" value="1"/>
</dbReference>
<proteinExistence type="inferred from homology"/>
<accession>A0A0A9XNU7</accession>
<dbReference type="InterPro" id="IPR027417">
    <property type="entry name" value="P-loop_NTPase"/>
</dbReference>
<dbReference type="AlphaFoldDB" id="A0A0A9XNU7"/>
<dbReference type="Pfam" id="PF22923">
    <property type="entry name" value="KIF2A-like_1st"/>
    <property type="match status" value="1"/>
</dbReference>
<keyword evidence="9" id="KW-0175">Coiled coil</keyword>
<dbReference type="GO" id="GO:0000922">
    <property type="term" value="C:spindle pole"/>
    <property type="evidence" value="ECO:0007669"/>
    <property type="project" value="UniProtKB-SubCell"/>
</dbReference>
<feature type="region of interest" description="Disordered" evidence="16">
    <location>
        <begin position="167"/>
        <end position="202"/>
    </location>
</feature>
<dbReference type="PROSITE" id="PS50067">
    <property type="entry name" value="KINESIN_MOTOR_2"/>
    <property type="match status" value="1"/>
</dbReference>
<dbReference type="InterPro" id="IPR054473">
    <property type="entry name" value="KIF2A-like_N"/>
</dbReference>
<keyword evidence="12" id="KW-0131">Cell cycle</keyword>
<feature type="region of interest" description="Disordered" evidence="16">
    <location>
        <begin position="589"/>
        <end position="625"/>
    </location>
</feature>
<dbReference type="GO" id="GO:0007019">
    <property type="term" value="P:microtubule depolymerization"/>
    <property type="evidence" value="ECO:0007669"/>
    <property type="project" value="TreeGrafter"/>
</dbReference>
<keyword evidence="2" id="KW-0963">Cytoplasm</keyword>
<evidence type="ECO:0000256" key="13">
    <source>
        <dbReference type="ARBA" id="ARBA00061030"/>
    </source>
</evidence>
<dbReference type="GO" id="GO:0003777">
    <property type="term" value="F:microtubule motor activity"/>
    <property type="evidence" value="ECO:0007669"/>
    <property type="project" value="InterPro"/>
</dbReference>
<dbReference type="SUPFAM" id="SSF52540">
    <property type="entry name" value="P-loop containing nucleoside triphosphate hydrolases"/>
    <property type="match status" value="1"/>
</dbReference>
<feature type="domain" description="Kinesin motor" evidence="17">
    <location>
        <begin position="247"/>
        <end position="575"/>
    </location>
</feature>
<dbReference type="GO" id="GO:0005828">
    <property type="term" value="C:kinetochore microtubule"/>
    <property type="evidence" value="ECO:0007669"/>
    <property type="project" value="UniProtKB-ARBA"/>
</dbReference>
<dbReference type="EMBL" id="GBRD01014561">
    <property type="protein sequence ID" value="JAG51265.1"/>
    <property type="molecule type" value="Transcribed_RNA"/>
</dbReference>
<evidence type="ECO:0000256" key="9">
    <source>
        <dbReference type="ARBA" id="ARBA00023054"/>
    </source>
</evidence>
<dbReference type="GO" id="GO:0051301">
    <property type="term" value="P:cell division"/>
    <property type="evidence" value="ECO:0007669"/>
    <property type="project" value="UniProtKB-KW"/>
</dbReference>
<dbReference type="InterPro" id="IPR036961">
    <property type="entry name" value="Kinesin_motor_dom_sf"/>
</dbReference>
<dbReference type="Gene3D" id="3.40.850.10">
    <property type="entry name" value="Kinesin motor domain"/>
    <property type="match status" value="1"/>
</dbReference>
<sequence>MCDNFIQAGLKVLIKRNDGRTHYAVISNVGESTRFVAVEWFEDGDAKGKEVDFDTLFELNPHLKCGKNLEELKGERARVKTARGDGTRILRVSVPSRSRSAVEKRSYALQFEATAPNRTSSSISLDKISINRPDPKDGNGDVGDLDTALSKQRKSNASGVADAVKVPGSTITKPKKKSSTVKEVEKLQKNRELRRQKQAEKKEEKEALLTIHSGNPNWQFQEMIKDYQGKLEFKPLTETDEVTENHQITVCVRKRPLNRKEKLSKEVDVISVPRKNLVVVHEPKNKVDLTKYLENQQFRFDYTFDEMCNNRTVYNFSAKPLVETIFEGGMATCFAYGQTGSGKTHTMSGASHGREKGIYAMVAVDVFKYLRYPEHENKGLMVSASYYEIYGGKVYDLLAKKARLRVLEDGKQQVQVVGLTEKIVKSVEEVLFLIECGNNARTSGRTTANSSSSRSHAIFQITLRQGNSQRIYGRIHLIDLAGNERGADRLSASRITRLEGAEINKSLLALKECIRALGRKGSHLPFRGSTLTLVLRDSFIGDKTKMCMIAMISPGMSSCEHSINTLRYADRVKELAPSNDALIEVPEDKGKMGWNTSKNESDTEEEDVSIASRAPDVAGHQDTPSCRKSNKMQYLEQEMVSAFQLWTTLCPKFDERESQLLLEAHKLEYDPEHFSSELDRILSERQKFLSALRDRVTAFRLQMDSEEELNKENYKRCRL</sequence>
<dbReference type="InterPro" id="IPR019821">
    <property type="entry name" value="Kinesin_motor_CS"/>
</dbReference>
<evidence type="ECO:0000256" key="14">
    <source>
        <dbReference type="PROSITE-ProRule" id="PRU00283"/>
    </source>
</evidence>
<name>A0A0A9XNU7_LYGHE</name>
<dbReference type="PRINTS" id="PR00380">
    <property type="entry name" value="KINESINHEAVY"/>
</dbReference>
<evidence type="ECO:0000256" key="7">
    <source>
        <dbReference type="ARBA" id="ARBA00022829"/>
    </source>
</evidence>
<keyword evidence="3" id="KW-0132">Cell division</keyword>
<dbReference type="PROSITE" id="PS00411">
    <property type="entry name" value="KINESIN_MOTOR_1"/>
    <property type="match status" value="1"/>
</dbReference>
<dbReference type="PANTHER" id="PTHR47971:SF8">
    <property type="entry name" value="KINESIN-LIKE PROTEIN"/>
    <property type="match status" value="1"/>
</dbReference>
<gene>
    <name evidence="18" type="primary">KIF2A_1</name>
    <name evidence="18" type="ORF">CM83_14241</name>
</gene>
<dbReference type="InterPro" id="IPR027640">
    <property type="entry name" value="Kinesin-like_fam"/>
</dbReference>
<dbReference type="PANTHER" id="PTHR47971">
    <property type="entry name" value="KINESIN-RELATED PROTEIN 6"/>
    <property type="match status" value="1"/>
</dbReference>
<evidence type="ECO:0000256" key="4">
    <source>
        <dbReference type="ARBA" id="ARBA00022701"/>
    </source>
</evidence>
<comment type="subcellular location">
    <subcellularLocation>
        <location evidence="1">Cytoplasm</location>
        <location evidence="1">Cytoskeleton</location>
        <location evidence="1">Spindle pole</location>
    </subcellularLocation>
</comment>
<keyword evidence="7" id="KW-0159">Chromosome partition</keyword>
<evidence type="ECO:0000256" key="16">
    <source>
        <dbReference type="SAM" id="MobiDB-lite"/>
    </source>
</evidence>
<organism evidence="18">
    <name type="scientific">Lygus hesperus</name>
    <name type="common">Western plant bug</name>
    <dbReference type="NCBI Taxonomy" id="30085"/>
    <lineage>
        <taxon>Eukaryota</taxon>
        <taxon>Metazoa</taxon>
        <taxon>Ecdysozoa</taxon>
        <taxon>Arthropoda</taxon>
        <taxon>Hexapoda</taxon>
        <taxon>Insecta</taxon>
        <taxon>Pterygota</taxon>
        <taxon>Neoptera</taxon>
        <taxon>Paraneoptera</taxon>
        <taxon>Hemiptera</taxon>
        <taxon>Heteroptera</taxon>
        <taxon>Panheteroptera</taxon>
        <taxon>Cimicomorpha</taxon>
        <taxon>Miridae</taxon>
        <taxon>Mirini</taxon>
        <taxon>Lygus</taxon>
    </lineage>
</organism>
<reference evidence="18" key="1">
    <citation type="journal article" date="2014" name="PLoS ONE">
        <title>Transcriptome-Based Identification of ABC Transporters in the Western Tarnished Plant Bug Lygus hesperus.</title>
        <authorList>
            <person name="Hull J.J."/>
            <person name="Chaney K."/>
            <person name="Geib S.M."/>
            <person name="Fabrick J.A."/>
            <person name="Brent C.S."/>
            <person name="Walsh D."/>
            <person name="Lavine L.C."/>
        </authorList>
    </citation>
    <scope>NUCLEOTIDE SEQUENCE</scope>
</reference>
<protein>
    <recommendedName>
        <fullName evidence="15">Kinesin-like protein</fullName>
    </recommendedName>
</protein>
<dbReference type="GO" id="GO:0007018">
    <property type="term" value="P:microtubule-based movement"/>
    <property type="evidence" value="ECO:0007669"/>
    <property type="project" value="InterPro"/>
</dbReference>
<evidence type="ECO:0000256" key="10">
    <source>
        <dbReference type="ARBA" id="ARBA00023175"/>
    </source>
</evidence>
<evidence type="ECO:0000259" key="17">
    <source>
        <dbReference type="PROSITE" id="PS50067"/>
    </source>
</evidence>
<dbReference type="CDD" id="cd01367">
    <property type="entry name" value="KISc_KIF2_like"/>
    <property type="match status" value="1"/>
</dbReference>
<dbReference type="EMBL" id="GBHO01023111">
    <property type="protein sequence ID" value="JAG20493.1"/>
    <property type="molecule type" value="Transcribed_RNA"/>
</dbReference>
<keyword evidence="5 14" id="KW-0547">Nucleotide-binding</keyword>
<keyword evidence="6" id="KW-0498">Mitosis</keyword>
<feature type="compositionally biased region" description="Basic and acidic residues" evidence="16">
    <location>
        <begin position="180"/>
        <end position="202"/>
    </location>
</feature>
<evidence type="ECO:0000256" key="8">
    <source>
        <dbReference type="ARBA" id="ARBA00022840"/>
    </source>
</evidence>
<dbReference type="FunFam" id="3.40.850.10:FF:000012">
    <property type="entry name" value="Kinesin-like protein"/>
    <property type="match status" value="1"/>
</dbReference>
<evidence type="ECO:0000256" key="5">
    <source>
        <dbReference type="ARBA" id="ARBA00022741"/>
    </source>
</evidence>
<feature type="region of interest" description="Disordered" evidence="16">
    <location>
        <begin position="124"/>
        <end position="146"/>
    </location>
</feature>
<evidence type="ECO:0000256" key="1">
    <source>
        <dbReference type="ARBA" id="ARBA00004647"/>
    </source>
</evidence>
<evidence type="ECO:0000256" key="15">
    <source>
        <dbReference type="RuleBase" id="RU000394"/>
    </source>
</evidence>
<keyword evidence="8 14" id="KW-0067">ATP-binding</keyword>
<comment type="similarity">
    <text evidence="13">Belongs to the TRAFAC class myosin-kinesin ATPase superfamily. Kinesin family. KIN-13 subfamily.</text>
</comment>